<gene>
    <name evidence="1" type="ORF">SAMN05421677_108111</name>
</gene>
<dbReference type="SUPFAM" id="SSF103007">
    <property type="entry name" value="Hypothetical protein TT1725"/>
    <property type="match status" value="1"/>
</dbReference>
<dbReference type="RefSeq" id="WP_089652373.1">
    <property type="nucleotide sequence ID" value="NZ_FNIZ01000008.1"/>
</dbReference>
<reference evidence="2" key="1">
    <citation type="submission" date="2016-10" db="EMBL/GenBank/DDBJ databases">
        <authorList>
            <person name="Varghese N."/>
            <person name="Submissions S."/>
        </authorList>
    </citation>
    <scope>NUCLEOTIDE SEQUENCE [LARGE SCALE GENOMIC DNA]</scope>
    <source>
        <strain evidence="2">CGMCC 1.3703</strain>
    </source>
</reference>
<dbReference type="Gene3D" id="3.30.70.1120">
    <property type="entry name" value="TT1725-like"/>
    <property type="match status" value="1"/>
</dbReference>
<dbReference type="InterPro" id="IPR036746">
    <property type="entry name" value="TT1725-like_sf"/>
</dbReference>
<sequence length="92" mass="10759">MIVSAEVDGIIYDAQSLKNKRAVLKRIMTRLRNEFNIAVSELEYQDLWQRTRIGLVTIASDKVIAEQTMQQALAFIDSFPEFERTETHQEWL</sequence>
<dbReference type="PANTHER" id="PTHR36441:SF1">
    <property type="entry name" value="DUF503 DOMAIN-CONTAINING PROTEIN"/>
    <property type="match status" value="1"/>
</dbReference>
<evidence type="ECO:0008006" key="3">
    <source>
        <dbReference type="Google" id="ProtNLM"/>
    </source>
</evidence>
<name>A0A1H0MQM0_HALAD</name>
<proteinExistence type="predicted"/>
<dbReference type="Pfam" id="PF04456">
    <property type="entry name" value="DUF503"/>
    <property type="match status" value="1"/>
</dbReference>
<dbReference type="OrthoDB" id="9809023at2"/>
<dbReference type="PANTHER" id="PTHR36441">
    <property type="entry name" value="HYPOTHETICAL CYTOSOLIC PROTEIN"/>
    <property type="match status" value="1"/>
</dbReference>
<evidence type="ECO:0000313" key="1">
    <source>
        <dbReference type="EMBL" id="SDO82702.1"/>
    </source>
</evidence>
<dbReference type="InterPro" id="IPR007546">
    <property type="entry name" value="DUF503"/>
</dbReference>
<dbReference type="EMBL" id="FNIZ01000008">
    <property type="protein sequence ID" value="SDO82702.1"/>
    <property type="molecule type" value="Genomic_DNA"/>
</dbReference>
<dbReference type="GeneID" id="78007159"/>
<keyword evidence="2" id="KW-1185">Reference proteome</keyword>
<dbReference type="STRING" id="240303.SAMN05421677_108111"/>
<dbReference type="Proteomes" id="UP000198860">
    <property type="component" value="Unassembled WGS sequence"/>
</dbReference>
<organism evidence="1 2">
    <name type="scientific">Halobacillus aidingensis</name>
    <dbReference type="NCBI Taxonomy" id="240303"/>
    <lineage>
        <taxon>Bacteria</taxon>
        <taxon>Bacillati</taxon>
        <taxon>Bacillota</taxon>
        <taxon>Bacilli</taxon>
        <taxon>Bacillales</taxon>
        <taxon>Bacillaceae</taxon>
        <taxon>Halobacillus</taxon>
    </lineage>
</organism>
<dbReference type="AlphaFoldDB" id="A0A1H0MQM0"/>
<evidence type="ECO:0000313" key="2">
    <source>
        <dbReference type="Proteomes" id="UP000198860"/>
    </source>
</evidence>
<protein>
    <recommendedName>
        <fullName evidence="3">YlxP-like protein</fullName>
    </recommendedName>
</protein>
<accession>A0A1H0MQM0</accession>